<feature type="compositionally biased region" description="Basic and acidic residues" evidence="1">
    <location>
        <begin position="334"/>
        <end position="353"/>
    </location>
</feature>
<dbReference type="KEGG" id="gba:J421_5557"/>
<evidence type="ECO:0000256" key="1">
    <source>
        <dbReference type="SAM" id="MobiDB-lite"/>
    </source>
</evidence>
<evidence type="ECO:0000313" key="3">
    <source>
        <dbReference type="EMBL" id="AHG93092.1"/>
    </source>
</evidence>
<organism evidence="3 4">
    <name type="scientific">Gemmatirosa kalamazoonensis</name>
    <dbReference type="NCBI Taxonomy" id="861299"/>
    <lineage>
        <taxon>Bacteria</taxon>
        <taxon>Pseudomonadati</taxon>
        <taxon>Gemmatimonadota</taxon>
        <taxon>Gemmatimonadia</taxon>
        <taxon>Gemmatimonadales</taxon>
        <taxon>Gemmatimonadaceae</taxon>
        <taxon>Gemmatirosa</taxon>
    </lineage>
</organism>
<dbReference type="InParanoid" id="W0RRJ8"/>
<reference evidence="3 4" key="1">
    <citation type="journal article" date="2014" name="Genome Announc.">
        <title>Genome Sequence and Methylome of Soil Bacterium Gemmatirosa kalamazoonensis KBS708T, a Member of the Rarely Cultivated Gemmatimonadetes Phylum.</title>
        <authorList>
            <person name="Debruyn J.M."/>
            <person name="Radosevich M."/>
            <person name="Wommack K.E."/>
            <person name="Polson S.W."/>
            <person name="Hauser L.J."/>
            <person name="Fawaz M.N."/>
            <person name="Korlach J."/>
            <person name="Tsai Y.C."/>
        </authorList>
    </citation>
    <scope>NUCLEOTIDE SEQUENCE [LARGE SCALE GENOMIC DNA]</scope>
    <source>
        <strain evidence="3 4">KBS708</strain>
        <plasmid evidence="4">Plasmid 1</plasmid>
    </source>
</reference>
<feature type="domain" description="NAD-dependent epimerase/dehydratase" evidence="2">
    <location>
        <begin position="3"/>
        <end position="78"/>
    </location>
</feature>
<keyword evidence="3" id="KW-0614">Plasmid</keyword>
<protein>
    <submittedName>
        <fullName evidence="3">NAD-dependent epimerase/dehydratase</fullName>
    </submittedName>
</protein>
<dbReference type="Proteomes" id="UP000019151">
    <property type="component" value="Plasmid 1"/>
</dbReference>
<feature type="domain" description="NAD-dependent epimerase/dehydratase" evidence="2">
    <location>
        <begin position="155"/>
        <end position="242"/>
    </location>
</feature>
<dbReference type="InterPro" id="IPR036291">
    <property type="entry name" value="NAD(P)-bd_dom_sf"/>
</dbReference>
<dbReference type="Pfam" id="PF01370">
    <property type="entry name" value="Epimerase"/>
    <property type="match status" value="2"/>
</dbReference>
<dbReference type="InterPro" id="IPR001509">
    <property type="entry name" value="Epimerase_deHydtase"/>
</dbReference>
<dbReference type="InterPro" id="IPR050177">
    <property type="entry name" value="Lipid_A_modif_metabolic_enz"/>
</dbReference>
<sequence length="353" mass="38444">MRILVVGGTGFIGRFLLPQLSGVGHDVGVVHRPESSATLPNGVRGVAADRQRLGEHAAMLRAFAPDVVIDLVLSSGRQAAELVEVFRGHAARVVAITSMDVYRAAALLHGLEDGPLAPVPLTEDSALRTQAQTYPPAQLERLRQLFGWLDDAYDKVAVERNVVAAPDLPATVLRLPMIYGPGDRLHRLFPLLKRMDDGRPAILLPERLAAWRGPRGYVENVAAAIALAATDARATGRTYNVAEAESVTELEWARRVADAVGWRGRFVVLPDDAIPSHLRMPGRLEQHWAADSSRIRAELGYAEPVSRDESLGRTIAWERAHPPAVDPAQFDYAAEDRALSSSREGAENAEHTN</sequence>
<name>W0RRJ8_9BACT</name>
<gene>
    <name evidence="3" type="ORF">J421_5557</name>
</gene>
<dbReference type="EMBL" id="CP007129">
    <property type="protein sequence ID" value="AHG93092.1"/>
    <property type="molecule type" value="Genomic_DNA"/>
</dbReference>
<feature type="region of interest" description="Disordered" evidence="1">
    <location>
        <begin position="326"/>
        <end position="353"/>
    </location>
</feature>
<dbReference type="PANTHER" id="PTHR43245">
    <property type="entry name" value="BIFUNCTIONAL POLYMYXIN RESISTANCE PROTEIN ARNA"/>
    <property type="match status" value="1"/>
</dbReference>
<dbReference type="SUPFAM" id="SSF51735">
    <property type="entry name" value="NAD(P)-binding Rossmann-fold domains"/>
    <property type="match status" value="1"/>
</dbReference>
<proteinExistence type="predicted"/>
<dbReference type="RefSeq" id="WP_025414402.1">
    <property type="nucleotide sequence ID" value="NZ_CP007129.1"/>
</dbReference>
<dbReference type="AlphaFoldDB" id="W0RRJ8"/>
<accession>W0RRJ8</accession>
<evidence type="ECO:0000259" key="2">
    <source>
        <dbReference type="Pfam" id="PF01370"/>
    </source>
</evidence>
<dbReference type="OrthoDB" id="9801056at2"/>
<dbReference type="Gene3D" id="3.40.50.720">
    <property type="entry name" value="NAD(P)-binding Rossmann-like Domain"/>
    <property type="match status" value="1"/>
</dbReference>
<dbReference type="HOGENOM" id="CLU_045675_0_0_0"/>
<geneLocation type="plasmid" evidence="3 4">
    <name>1</name>
</geneLocation>
<keyword evidence="4" id="KW-1185">Reference proteome</keyword>
<evidence type="ECO:0000313" key="4">
    <source>
        <dbReference type="Proteomes" id="UP000019151"/>
    </source>
</evidence>